<dbReference type="EMBL" id="JABZSJ010000008">
    <property type="protein sequence ID" value="MBF1383783.1"/>
    <property type="molecule type" value="Genomic_DNA"/>
</dbReference>
<protein>
    <submittedName>
        <fullName evidence="1">Uncharacterized protein</fullName>
    </submittedName>
</protein>
<name>A0A930MYR2_9BACT</name>
<reference evidence="1" key="1">
    <citation type="submission" date="2020-04" db="EMBL/GenBank/DDBJ databases">
        <title>Deep metagenomics examines the oral microbiome during advanced dental caries in children, revealing novel taxa and co-occurrences with host molecules.</title>
        <authorList>
            <person name="Baker J.L."/>
            <person name="Morton J.T."/>
            <person name="Dinis M."/>
            <person name="Alvarez R."/>
            <person name="Tran N.C."/>
            <person name="Knight R."/>
            <person name="Edlund A."/>
        </authorList>
    </citation>
    <scope>NUCLEOTIDE SEQUENCE</scope>
    <source>
        <strain evidence="1">JCVI_44_bin.5</strain>
    </source>
</reference>
<evidence type="ECO:0000313" key="2">
    <source>
        <dbReference type="Proteomes" id="UP000771736"/>
    </source>
</evidence>
<comment type="caution">
    <text evidence="1">The sequence shown here is derived from an EMBL/GenBank/DDBJ whole genome shotgun (WGS) entry which is preliminary data.</text>
</comment>
<sequence>MKIFSTAPEGNEMAELENARYINLAIKQIDQNIEWLKTTDKPIQAVLTHIDILVWLARRFTVNANLLIKKDKVQDWKKVFNEWFDRCGHKIPTKFREGIKTNSQELFKELEQYGH</sequence>
<organism evidence="1 2">
    <name type="scientific">Prevotella aurantiaca</name>
    <dbReference type="NCBI Taxonomy" id="596085"/>
    <lineage>
        <taxon>Bacteria</taxon>
        <taxon>Pseudomonadati</taxon>
        <taxon>Bacteroidota</taxon>
        <taxon>Bacteroidia</taxon>
        <taxon>Bacteroidales</taxon>
        <taxon>Prevotellaceae</taxon>
        <taxon>Prevotella</taxon>
    </lineage>
</organism>
<proteinExistence type="predicted"/>
<dbReference type="RefSeq" id="WP_025001667.1">
    <property type="nucleotide sequence ID" value="NZ_CAJPLR010000042.1"/>
</dbReference>
<dbReference type="Proteomes" id="UP000771736">
    <property type="component" value="Unassembled WGS sequence"/>
</dbReference>
<accession>A0A930MYR2</accession>
<evidence type="ECO:0000313" key="1">
    <source>
        <dbReference type="EMBL" id="MBF1383783.1"/>
    </source>
</evidence>
<gene>
    <name evidence="1" type="ORF">HXN26_02840</name>
</gene>
<dbReference type="AlphaFoldDB" id="A0A930MYR2"/>